<feature type="region of interest" description="Disordered" evidence="1">
    <location>
        <begin position="487"/>
        <end position="537"/>
    </location>
</feature>
<accession>A0ABR4NAB5</accession>
<dbReference type="Pfam" id="PF08737">
    <property type="entry name" value="Rgp1"/>
    <property type="match status" value="2"/>
</dbReference>
<name>A0ABR4NAB5_9FUNG</name>
<dbReference type="EMBL" id="JADGIZ020000017">
    <property type="protein sequence ID" value="KAL2916399.1"/>
    <property type="molecule type" value="Genomic_DNA"/>
</dbReference>
<gene>
    <name evidence="2" type="primary">RGP1</name>
    <name evidence="2" type="ORF">HK105_204155</name>
</gene>
<comment type="caution">
    <text evidence="2">The sequence shown here is derived from an EMBL/GenBank/DDBJ whole genome shotgun (WGS) entry which is preliminary data.</text>
</comment>
<evidence type="ECO:0000313" key="3">
    <source>
        <dbReference type="Proteomes" id="UP001527925"/>
    </source>
</evidence>
<feature type="compositionally biased region" description="Low complexity" evidence="1">
    <location>
        <begin position="140"/>
        <end position="149"/>
    </location>
</feature>
<protein>
    <submittedName>
        <fullName evidence="2">Golgi membrane exchange factor (Ric1p-Rgp1p) subunit</fullName>
    </submittedName>
</protein>
<feature type="compositionally biased region" description="Pro residues" evidence="1">
    <location>
        <begin position="521"/>
        <end position="535"/>
    </location>
</feature>
<feature type="region of interest" description="Disordered" evidence="1">
    <location>
        <begin position="296"/>
        <end position="318"/>
    </location>
</feature>
<feature type="compositionally biased region" description="Low complexity" evidence="1">
    <location>
        <begin position="298"/>
        <end position="315"/>
    </location>
</feature>
<feature type="compositionally biased region" description="Polar residues" evidence="1">
    <location>
        <begin position="114"/>
        <end position="133"/>
    </location>
</feature>
<feature type="region of interest" description="Disordered" evidence="1">
    <location>
        <begin position="351"/>
        <end position="448"/>
    </location>
</feature>
<proteinExistence type="predicted"/>
<keyword evidence="3" id="KW-1185">Reference proteome</keyword>
<feature type="compositionally biased region" description="Polar residues" evidence="1">
    <location>
        <begin position="415"/>
        <end position="436"/>
    </location>
</feature>
<sequence>MVVVLTASLPQDGVFFAGEKFTCVLTFTNALQHEPPADVQPQPHRQPGFGSLPRHDPAAFYNQHPDADADAPRRPLSQPPAGRPSLTGLHTAPHAPGPTTADSDGHSDSGISSFAGSQLSSTDRPPSGLSAQGSRLYIGNSNSSASAAARHGRSFSESVPVPPAAGDPIKRSTFSGILAGPASAAGPGISAYAASPPASDQLGSLARRDRGLSIGNALRSLAGSFFGSGVATPPADAASDSHRLSAAQMHLAEQQRHERMLQERLQVDAGADPRHEAHLASGGVVVADAIMLGRPLTSPDALPGSSASPASASASRETMSKVGSLSNLDIPAGLRNTTSLSNISDAATPGTVEFMSPMFPPNSAQSSETPLAPWNRTEPARSSDADSAADQADLSAEATPTMANRNLPNMPTPTAPSETGAASSSDGHAPSFSSRPSAGEDHELEDQVTEEGGRLFLQAADPNAPLPPGYKRRSLIRQQSADELGTLVSSQPTDDVRSEFSAVTSTPGRFSPTAGFARAPLPLPPSSLPMPPPGSLMPMRIVSSPAQPMQLAQPPQSFGHAMSVASSDASPFGSVLGATHVPGRAGVPSRIKQLSADIRALSMTGVREEIAWAFAQMTGQFSVDPAFIKTAAFAPLRSKVMYRAAGSSGGGVQGGGGSMGMGVTRQASGKSDAQALPLYSTPPSILFCDESLAPGESKSFKYEIMLPAVLPPSHRGRVVRFFYKLIVGIQRSGKSRQSQIISIPFRVFNRTNYNGSRPVYEIMNPVIVNKDEATVTAVAASARSSAFSPVSPGGPLSNAPSLSAQNSANDFDEFTTTINNIMNVCQSSKKVSYEICKNNEHVAQVTLPRIAYRLGETIAVVLNFTKGSIPCFQVSVFLESIENVDSSFLAKSKQQTSFHTRKCHTELHRSTLNARRLVLSVMIPATATADFQSTAVSVQWSLRLEFVTGKSGQLHRAVSAPEDGFRHFHGFERADAEPFDCTIPLKVYGGMRALRRNTKRMSFPVQ</sequence>
<evidence type="ECO:0000313" key="2">
    <source>
        <dbReference type="EMBL" id="KAL2916399.1"/>
    </source>
</evidence>
<reference evidence="2 3" key="1">
    <citation type="submission" date="2023-09" db="EMBL/GenBank/DDBJ databases">
        <title>Pangenome analysis of Batrachochytrium dendrobatidis and related Chytrids.</title>
        <authorList>
            <person name="Yacoub M.N."/>
            <person name="Stajich J.E."/>
            <person name="James T.Y."/>
        </authorList>
    </citation>
    <scope>NUCLEOTIDE SEQUENCE [LARGE SCALE GENOMIC DNA]</scope>
    <source>
        <strain evidence="2 3">JEL0888</strain>
    </source>
</reference>
<organism evidence="2 3">
    <name type="scientific">Polyrhizophydium stewartii</name>
    <dbReference type="NCBI Taxonomy" id="2732419"/>
    <lineage>
        <taxon>Eukaryota</taxon>
        <taxon>Fungi</taxon>
        <taxon>Fungi incertae sedis</taxon>
        <taxon>Chytridiomycota</taxon>
        <taxon>Chytridiomycota incertae sedis</taxon>
        <taxon>Chytridiomycetes</taxon>
        <taxon>Rhizophydiales</taxon>
        <taxon>Rhizophydiales incertae sedis</taxon>
        <taxon>Polyrhizophydium</taxon>
    </lineage>
</organism>
<dbReference type="InterPro" id="IPR014848">
    <property type="entry name" value="Rgp1"/>
</dbReference>
<feature type="region of interest" description="Disordered" evidence="1">
    <location>
        <begin position="34"/>
        <end position="167"/>
    </location>
</feature>
<dbReference type="Proteomes" id="UP001527925">
    <property type="component" value="Unassembled WGS sequence"/>
</dbReference>
<dbReference type="PANTHER" id="PTHR12507">
    <property type="entry name" value="REDUCED GROWTH PHENOTYPE 1 RGP1, YEAST -RELATED"/>
    <property type="match status" value="1"/>
</dbReference>
<feature type="compositionally biased region" description="Low complexity" evidence="1">
    <location>
        <begin position="385"/>
        <end position="398"/>
    </location>
</feature>
<evidence type="ECO:0000256" key="1">
    <source>
        <dbReference type="SAM" id="MobiDB-lite"/>
    </source>
</evidence>